<accession>A0AAD7P1Q5</accession>
<dbReference type="Proteomes" id="UP001215280">
    <property type="component" value="Unassembled WGS sequence"/>
</dbReference>
<dbReference type="AlphaFoldDB" id="A0AAD7P1Q5"/>
<gene>
    <name evidence="1" type="ORF">DFH07DRAFT_786082</name>
</gene>
<evidence type="ECO:0000313" key="2">
    <source>
        <dbReference type="Proteomes" id="UP001215280"/>
    </source>
</evidence>
<sequence>MSSRLTLSSGRWATFASPGLYLIPRVLQSKDPRLRLTCQSERGAPRALCTCLGGCTGLLRTDGISTFKRCGRVSHLSALFIHSLWTSPSSSYPYPSLSHLTLQPPSHSRAFHPVGFLPRVILAFLFPKQNEEAKEILQCGFSSVRRDGSVCISPCIHFKRLTHSSRWSRLENPSPQSRP</sequence>
<proteinExistence type="predicted"/>
<evidence type="ECO:0000313" key="1">
    <source>
        <dbReference type="EMBL" id="KAJ7784831.1"/>
    </source>
</evidence>
<dbReference type="EMBL" id="JARJLG010000001">
    <property type="protein sequence ID" value="KAJ7784831.1"/>
    <property type="molecule type" value="Genomic_DNA"/>
</dbReference>
<reference evidence="1" key="1">
    <citation type="submission" date="2023-03" db="EMBL/GenBank/DDBJ databases">
        <title>Massive genome expansion in bonnet fungi (Mycena s.s.) driven by repeated elements and novel gene families across ecological guilds.</title>
        <authorList>
            <consortium name="Lawrence Berkeley National Laboratory"/>
            <person name="Harder C.B."/>
            <person name="Miyauchi S."/>
            <person name="Viragh M."/>
            <person name="Kuo A."/>
            <person name="Thoen E."/>
            <person name="Andreopoulos B."/>
            <person name="Lu D."/>
            <person name="Skrede I."/>
            <person name="Drula E."/>
            <person name="Henrissat B."/>
            <person name="Morin E."/>
            <person name="Kohler A."/>
            <person name="Barry K."/>
            <person name="LaButti K."/>
            <person name="Morin E."/>
            <person name="Salamov A."/>
            <person name="Lipzen A."/>
            <person name="Mereny Z."/>
            <person name="Hegedus B."/>
            <person name="Baldrian P."/>
            <person name="Stursova M."/>
            <person name="Weitz H."/>
            <person name="Taylor A."/>
            <person name="Grigoriev I.V."/>
            <person name="Nagy L.G."/>
            <person name="Martin F."/>
            <person name="Kauserud H."/>
        </authorList>
    </citation>
    <scope>NUCLEOTIDE SEQUENCE</scope>
    <source>
        <strain evidence="1">CBHHK188m</strain>
    </source>
</reference>
<name>A0AAD7P1Q5_9AGAR</name>
<keyword evidence="2" id="KW-1185">Reference proteome</keyword>
<protein>
    <submittedName>
        <fullName evidence="1">Uncharacterized protein</fullName>
    </submittedName>
</protein>
<comment type="caution">
    <text evidence="1">The sequence shown here is derived from an EMBL/GenBank/DDBJ whole genome shotgun (WGS) entry which is preliminary data.</text>
</comment>
<organism evidence="1 2">
    <name type="scientific">Mycena maculata</name>
    <dbReference type="NCBI Taxonomy" id="230809"/>
    <lineage>
        <taxon>Eukaryota</taxon>
        <taxon>Fungi</taxon>
        <taxon>Dikarya</taxon>
        <taxon>Basidiomycota</taxon>
        <taxon>Agaricomycotina</taxon>
        <taxon>Agaricomycetes</taxon>
        <taxon>Agaricomycetidae</taxon>
        <taxon>Agaricales</taxon>
        <taxon>Marasmiineae</taxon>
        <taxon>Mycenaceae</taxon>
        <taxon>Mycena</taxon>
    </lineage>
</organism>